<comment type="function">
    <text evidence="5">Methylation of the membrane-bound methyl-accepting chemotaxis proteins (MCP) to form gamma-glutamyl methyl ester residues in MCP.</text>
</comment>
<dbReference type="GO" id="GO:0008983">
    <property type="term" value="F:protein-glutamate O-methyltransferase activity"/>
    <property type="evidence" value="ECO:0007669"/>
    <property type="project" value="UniProtKB-EC"/>
</dbReference>
<dbReference type="InterPro" id="IPR029063">
    <property type="entry name" value="SAM-dependent_MTases_sf"/>
</dbReference>
<dbReference type="SMART" id="SM00138">
    <property type="entry name" value="MeTrc"/>
    <property type="match status" value="1"/>
</dbReference>
<dbReference type="Proteomes" id="UP000199206">
    <property type="component" value="Unassembled WGS sequence"/>
</dbReference>
<keyword evidence="3 5" id="KW-0808">Transferase</keyword>
<evidence type="ECO:0000256" key="4">
    <source>
        <dbReference type="ARBA" id="ARBA00022691"/>
    </source>
</evidence>
<name>A0A1H8DR12_9SPHN</name>
<organism evidence="8 9">
    <name type="scientific">Sphingomonas gellani</name>
    <dbReference type="NCBI Taxonomy" id="1166340"/>
    <lineage>
        <taxon>Bacteria</taxon>
        <taxon>Pseudomonadati</taxon>
        <taxon>Pseudomonadota</taxon>
        <taxon>Alphaproteobacteria</taxon>
        <taxon>Sphingomonadales</taxon>
        <taxon>Sphingomonadaceae</taxon>
        <taxon>Sphingomonas</taxon>
    </lineage>
</organism>
<evidence type="ECO:0000256" key="5">
    <source>
        <dbReference type="PIRNR" id="PIRNR000410"/>
    </source>
</evidence>
<feature type="binding site" evidence="6">
    <location>
        <position position="156"/>
    </location>
    <ligand>
        <name>S-adenosyl-L-methionine</name>
        <dbReference type="ChEBI" id="CHEBI:59789"/>
    </ligand>
</feature>
<dbReference type="Gene3D" id="3.40.50.150">
    <property type="entry name" value="Vaccinia Virus protein VP39"/>
    <property type="match status" value="1"/>
</dbReference>
<keyword evidence="2 5" id="KW-0489">Methyltransferase</keyword>
<gene>
    <name evidence="8" type="ORF">SAMN05192583_2022</name>
</gene>
<dbReference type="Pfam" id="PF01739">
    <property type="entry name" value="CheR"/>
    <property type="match status" value="1"/>
</dbReference>
<dbReference type="RefSeq" id="WP_093665560.1">
    <property type="nucleotide sequence ID" value="NZ_FOCF01000004.1"/>
</dbReference>
<dbReference type="CDD" id="cd02440">
    <property type="entry name" value="AdoMet_MTases"/>
    <property type="match status" value="1"/>
</dbReference>
<dbReference type="SUPFAM" id="SSF53335">
    <property type="entry name" value="S-adenosyl-L-methionine-dependent methyltransferases"/>
    <property type="match status" value="1"/>
</dbReference>
<sequence length="284" mass="31745">MSAVAVQRQTEFTFGPKDHEAVAELIYAEAGIVLSPAKSQLVYGRLARRLRACNLSDFGEYLRLVDTDDAERRAMVDALTTNHTSFFRESHHFDHVRTDLWPGLSRKLDKGERVRLWSAACSSGEEPYTLLMTILGNETAAAGRLARQDFRLLATDLSPSVIAAARAGRYAPDTADSIPSSTRNAWTRRVGNEVEIAPAMRQLASFRELNLLKPWPMRGRFDAIFCRNVMIYFDEPTKAQLLNRFADVLVPDGIIYIGHSERIPGPAAGRFQCIGRTIYKKVGA</sequence>
<evidence type="ECO:0000256" key="6">
    <source>
        <dbReference type="PIRSR" id="PIRSR000410-1"/>
    </source>
</evidence>
<evidence type="ECO:0000259" key="7">
    <source>
        <dbReference type="PROSITE" id="PS50123"/>
    </source>
</evidence>
<comment type="catalytic activity">
    <reaction evidence="1 5">
        <text>L-glutamyl-[protein] + S-adenosyl-L-methionine = [protein]-L-glutamate 5-O-methyl ester + S-adenosyl-L-homocysteine</text>
        <dbReference type="Rhea" id="RHEA:24452"/>
        <dbReference type="Rhea" id="RHEA-COMP:10208"/>
        <dbReference type="Rhea" id="RHEA-COMP:10311"/>
        <dbReference type="ChEBI" id="CHEBI:29973"/>
        <dbReference type="ChEBI" id="CHEBI:57856"/>
        <dbReference type="ChEBI" id="CHEBI:59789"/>
        <dbReference type="ChEBI" id="CHEBI:82795"/>
        <dbReference type="EC" id="2.1.1.80"/>
    </reaction>
</comment>
<feature type="binding site" evidence="6">
    <location>
        <position position="88"/>
    </location>
    <ligand>
        <name>S-adenosyl-L-methionine</name>
        <dbReference type="ChEBI" id="CHEBI:59789"/>
    </ligand>
</feature>
<dbReference type="InterPro" id="IPR022642">
    <property type="entry name" value="CheR_C"/>
</dbReference>
<accession>A0A1H8DR12</accession>
<feature type="binding site" evidence="6">
    <location>
        <begin position="210"/>
        <end position="211"/>
    </location>
    <ligand>
        <name>S-adenosyl-L-methionine</name>
        <dbReference type="ChEBI" id="CHEBI:59789"/>
    </ligand>
</feature>
<evidence type="ECO:0000313" key="8">
    <source>
        <dbReference type="EMBL" id="SEN09636.1"/>
    </source>
</evidence>
<dbReference type="InterPro" id="IPR000780">
    <property type="entry name" value="CheR_MeTrfase"/>
</dbReference>
<dbReference type="AlphaFoldDB" id="A0A1H8DR12"/>
<dbReference type="PANTHER" id="PTHR24422">
    <property type="entry name" value="CHEMOTAXIS PROTEIN METHYLTRANSFERASE"/>
    <property type="match status" value="1"/>
</dbReference>
<dbReference type="EMBL" id="FOCF01000004">
    <property type="protein sequence ID" value="SEN09636.1"/>
    <property type="molecule type" value="Genomic_DNA"/>
</dbReference>
<proteinExistence type="predicted"/>
<keyword evidence="9" id="KW-1185">Reference proteome</keyword>
<evidence type="ECO:0000256" key="1">
    <source>
        <dbReference type="ARBA" id="ARBA00001541"/>
    </source>
</evidence>
<dbReference type="InterPro" id="IPR050903">
    <property type="entry name" value="Bact_Chemotaxis_MeTrfase"/>
</dbReference>
<feature type="domain" description="CheR-type methyltransferase" evidence="7">
    <location>
        <begin position="7"/>
        <end position="284"/>
    </location>
</feature>
<evidence type="ECO:0000256" key="2">
    <source>
        <dbReference type="ARBA" id="ARBA00022603"/>
    </source>
</evidence>
<dbReference type="PRINTS" id="PR00996">
    <property type="entry name" value="CHERMTFRASE"/>
</dbReference>
<dbReference type="STRING" id="1166340.SAMN05192583_2022"/>
<dbReference type="Gene3D" id="1.10.155.10">
    <property type="entry name" value="Chemotaxis receptor methyltransferase CheR, N-terminal domain"/>
    <property type="match status" value="1"/>
</dbReference>
<feature type="binding site" evidence="6">
    <location>
        <position position="126"/>
    </location>
    <ligand>
        <name>S-adenosyl-L-methionine</name>
        <dbReference type="ChEBI" id="CHEBI:59789"/>
    </ligand>
</feature>
<feature type="binding site" evidence="6">
    <location>
        <position position="84"/>
    </location>
    <ligand>
        <name>S-adenosyl-L-methionine</name>
        <dbReference type="ChEBI" id="CHEBI:59789"/>
    </ligand>
</feature>
<feature type="binding site" evidence="6">
    <location>
        <begin position="227"/>
        <end position="228"/>
    </location>
    <ligand>
        <name>S-adenosyl-L-methionine</name>
        <dbReference type="ChEBI" id="CHEBI:59789"/>
    </ligand>
</feature>
<dbReference type="InterPro" id="IPR022641">
    <property type="entry name" value="CheR_N"/>
</dbReference>
<dbReference type="OrthoDB" id="9816309at2"/>
<evidence type="ECO:0000256" key="3">
    <source>
        <dbReference type="ARBA" id="ARBA00022679"/>
    </source>
</evidence>
<dbReference type="GO" id="GO:0032259">
    <property type="term" value="P:methylation"/>
    <property type="evidence" value="ECO:0007669"/>
    <property type="project" value="UniProtKB-KW"/>
</dbReference>
<dbReference type="PIRSF" id="PIRSF000410">
    <property type="entry name" value="CheR"/>
    <property type="match status" value="1"/>
</dbReference>
<dbReference type="Pfam" id="PF03705">
    <property type="entry name" value="CheR_N"/>
    <property type="match status" value="1"/>
</dbReference>
<dbReference type="SUPFAM" id="SSF47757">
    <property type="entry name" value="Chemotaxis receptor methyltransferase CheR, N-terminal domain"/>
    <property type="match status" value="1"/>
</dbReference>
<protein>
    <recommendedName>
        <fullName evidence="5">Chemotaxis protein methyltransferase</fullName>
        <ecNumber evidence="5">2.1.1.80</ecNumber>
    </recommendedName>
</protein>
<evidence type="ECO:0000313" key="9">
    <source>
        <dbReference type="Proteomes" id="UP000199206"/>
    </source>
</evidence>
<dbReference type="PANTHER" id="PTHR24422:SF19">
    <property type="entry name" value="CHEMOTAXIS PROTEIN METHYLTRANSFERASE"/>
    <property type="match status" value="1"/>
</dbReference>
<keyword evidence="4 5" id="KW-0949">S-adenosyl-L-methionine</keyword>
<dbReference type="PROSITE" id="PS50123">
    <property type="entry name" value="CHER"/>
    <property type="match status" value="1"/>
</dbReference>
<dbReference type="InterPro" id="IPR026024">
    <property type="entry name" value="Chemotaxis_MeTrfase_CheR"/>
</dbReference>
<feature type="binding site" evidence="6">
    <location>
        <position position="82"/>
    </location>
    <ligand>
        <name>S-adenosyl-L-methionine</name>
        <dbReference type="ChEBI" id="CHEBI:59789"/>
    </ligand>
</feature>
<dbReference type="EC" id="2.1.1.80" evidence="5"/>
<reference evidence="9" key="1">
    <citation type="submission" date="2016-10" db="EMBL/GenBank/DDBJ databases">
        <authorList>
            <person name="Varghese N."/>
            <person name="Submissions S."/>
        </authorList>
    </citation>
    <scope>NUCLEOTIDE SEQUENCE [LARGE SCALE GENOMIC DNA]</scope>
    <source>
        <strain evidence="9">S6-262</strain>
    </source>
</reference>
<dbReference type="InterPro" id="IPR036804">
    <property type="entry name" value="CheR_N_sf"/>
</dbReference>